<dbReference type="InterPro" id="IPR032675">
    <property type="entry name" value="LRR_dom_sf"/>
</dbReference>
<feature type="domain" description="Disease resistance R13L4/SHOC-2-like LRR" evidence="5">
    <location>
        <begin position="252"/>
        <end position="495"/>
    </location>
</feature>
<gene>
    <name evidence="6" type="ORF">EUGRSUZ_J01169</name>
</gene>
<organism evidence="6">
    <name type="scientific">Eucalyptus grandis</name>
    <name type="common">Flooded gum</name>
    <dbReference type="NCBI Taxonomy" id="71139"/>
    <lineage>
        <taxon>Eukaryota</taxon>
        <taxon>Viridiplantae</taxon>
        <taxon>Streptophyta</taxon>
        <taxon>Embryophyta</taxon>
        <taxon>Tracheophyta</taxon>
        <taxon>Spermatophyta</taxon>
        <taxon>Magnoliopsida</taxon>
        <taxon>eudicotyledons</taxon>
        <taxon>Gunneridae</taxon>
        <taxon>Pentapetalae</taxon>
        <taxon>rosids</taxon>
        <taxon>malvids</taxon>
        <taxon>Myrtales</taxon>
        <taxon>Myrtaceae</taxon>
        <taxon>Myrtoideae</taxon>
        <taxon>Eucalypteae</taxon>
        <taxon>Eucalyptus</taxon>
    </lineage>
</organism>
<dbReference type="PANTHER" id="PTHR47186:SF45">
    <property type="entry name" value="DISEASE RESISTANCE RPP13-LIKE PROTEIN 1"/>
    <property type="match status" value="1"/>
</dbReference>
<keyword evidence="1" id="KW-0677">Repeat</keyword>
<dbReference type="SUPFAM" id="SSF52047">
    <property type="entry name" value="RNI-like"/>
    <property type="match status" value="1"/>
</dbReference>
<reference evidence="6" key="1">
    <citation type="submission" date="2013-07" db="EMBL/GenBank/DDBJ databases">
        <title>The genome of Eucalyptus grandis.</title>
        <authorList>
            <person name="Schmutz J."/>
            <person name="Hayes R."/>
            <person name="Myburg A."/>
            <person name="Tuskan G."/>
            <person name="Grattapaglia D."/>
            <person name="Rokhsar D.S."/>
        </authorList>
    </citation>
    <scope>NUCLEOTIDE SEQUENCE</scope>
    <source>
        <tissue evidence="6">Leaf extractions</tissue>
    </source>
</reference>
<evidence type="ECO:0000256" key="3">
    <source>
        <dbReference type="SAM" id="MobiDB-lite"/>
    </source>
</evidence>
<dbReference type="AlphaFoldDB" id="A0A059AC71"/>
<keyword evidence="2" id="KW-0611">Plant defense</keyword>
<accession>A0A059AC71</accession>
<feature type="region of interest" description="Disordered" evidence="3">
    <location>
        <begin position="57"/>
        <end position="77"/>
    </location>
</feature>
<dbReference type="STRING" id="71139.A0A059AC71"/>
<dbReference type="Pfam" id="PF23598">
    <property type="entry name" value="LRR_14"/>
    <property type="match status" value="1"/>
</dbReference>
<dbReference type="InterPro" id="IPR058922">
    <property type="entry name" value="WHD_DRP"/>
</dbReference>
<evidence type="ECO:0000259" key="5">
    <source>
        <dbReference type="Pfam" id="PF23598"/>
    </source>
</evidence>
<protein>
    <recommendedName>
        <fullName evidence="7">NB-ARC domain-containing protein</fullName>
    </recommendedName>
</protein>
<evidence type="ECO:0000259" key="4">
    <source>
        <dbReference type="Pfam" id="PF23559"/>
    </source>
</evidence>
<evidence type="ECO:0000313" key="6">
    <source>
        <dbReference type="EMBL" id="KCW51697.1"/>
    </source>
</evidence>
<proteinExistence type="predicted"/>
<dbReference type="Gene3D" id="1.10.10.10">
    <property type="entry name" value="Winged helix-like DNA-binding domain superfamily/Winged helix DNA-binding domain"/>
    <property type="match status" value="1"/>
</dbReference>
<evidence type="ECO:0000256" key="1">
    <source>
        <dbReference type="ARBA" id="ARBA00022737"/>
    </source>
</evidence>
<dbReference type="PANTHER" id="PTHR47186">
    <property type="entry name" value="LEUCINE-RICH REPEAT-CONTAINING PROTEIN 57"/>
    <property type="match status" value="1"/>
</dbReference>
<feature type="domain" description="Disease resistance protein winged helix" evidence="4">
    <location>
        <begin position="118"/>
        <end position="186"/>
    </location>
</feature>
<dbReference type="Gene3D" id="3.80.10.10">
    <property type="entry name" value="Ribonuclease Inhibitor"/>
    <property type="match status" value="1"/>
</dbReference>
<dbReference type="InParanoid" id="A0A059AC71"/>
<name>A0A059AC71_EUCGR</name>
<dbReference type="OMA" id="SEVWNIE"/>
<evidence type="ECO:0008006" key="7">
    <source>
        <dbReference type="Google" id="ProtNLM"/>
    </source>
</evidence>
<feature type="region of interest" description="Disordered" evidence="3">
    <location>
        <begin position="1"/>
        <end position="23"/>
    </location>
</feature>
<dbReference type="InterPro" id="IPR055414">
    <property type="entry name" value="LRR_R13L4/SHOC2-like"/>
</dbReference>
<dbReference type="InterPro" id="IPR036388">
    <property type="entry name" value="WH-like_DNA-bd_sf"/>
</dbReference>
<dbReference type="EMBL" id="KK198762">
    <property type="protein sequence ID" value="KCW51697.1"/>
    <property type="molecule type" value="Genomic_DNA"/>
</dbReference>
<dbReference type="eggNOG" id="ENOG502QSXD">
    <property type="taxonomic scope" value="Eukaryota"/>
</dbReference>
<dbReference type="Pfam" id="PF23559">
    <property type="entry name" value="WHD_DRP"/>
    <property type="match status" value="1"/>
</dbReference>
<sequence>MIIKEESLDESMSGDTKEKTGEQSWEEITQAINTNLDADVNQAGQKLDKLERLVQERKAKPNARHRQNQRQVPPPRISEEWHELQEENIFENPLMRKLQRSFLSIKSPLRLRLLSLAIFPKNSIIKRRSLIYWWIGEGLVSQRGDKTAEQVGEEVYDELLKEGLIEPDDNDPSPLMNRCKMNPLIRYMLMLVAEAAGFFYFPSKNEMSPENEMSPGLETLQKCSLSSSHLRLLEGAADDPQDKHLAKNEDVRTVFNVNQQYLSLQHHSLSDMKKLVVLQLGRWQHSPMYHIEVDNQKFLDELGVHHKHLKFLSLRGISRITSLPDSIVQLVNLEILDLRACHNLEKLPEDIASLKKLTHLDVSECYLIERMPKGTEKLASLQVLKGFVIGTARKNPCRISDLRKLTKLRRLSIYIGRGAARWEEQFAPLKEVTSLRSLTISWGVTSPELPSRPEMNPFLPQQLEKLELIGIPEASISKWLNPQELKNLKKLYIIGGKLASWDHQQQNEQWSVEILRLKHLKEFRIGNKEDVLKKFPRLGYFERSKCGDDDIVWYKRRVGEKGF</sequence>
<dbReference type="GO" id="GO:0006952">
    <property type="term" value="P:defense response"/>
    <property type="evidence" value="ECO:0007669"/>
    <property type="project" value="UniProtKB-KW"/>
</dbReference>
<evidence type="ECO:0000256" key="2">
    <source>
        <dbReference type="ARBA" id="ARBA00022821"/>
    </source>
</evidence>
<dbReference type="Gramene" id="KCW51697">
    <property type="protein sequence ID" value="KCW51697"/>
    <property type="gene ID" value="EUGRSUZ_J01169"/>
</dbReference>